<evidence type="ECO:0000313" key="2">
    <source>
        <dbReference type="Proteomes" id="UP001201449"/>
    </source>
</evidence>
<gene>
    <name evidence="1" type="ORF">L0U89_08520</name>
</gene>
<protein>
    <submittedName>
        <fullName evidence="1">STAG domain-containing protein</fullName>
    </submittedName>
</protein>
<proteinExistence type="predicted"/>
<name>A0ABS9BSU2_9BACT</name>
<accession>A0ABS9BSU2</accession>
<dbReference type="Proteomes" id="UP001201449">
    <property type="component" value="Unassembled WGS sequence"/>
</dbReference>
<reference evidence="1 2" key="1">
    <citation type="submission" date="2022-01" db="EMBL/GenBank/DDBJ databases">
        <title>Mariniradius saccharolyticus sp. nov., isolated from sediment of a river.</title>
        <authorList>
            <person name="Liu H."/>
        </authorList>
    </citation>
    <scope>NUCLEOTIDE SEQUENCE [LARGE SCALE GENOMIC DNA]</scope>
    <source>
        <strain evidence="1 2">RY-2</strain>
    </source>
</reference>
<dbReference type="RefSeq" id="WP_234861146.1">
    <property type="nucleotide sequence ID" value="NZ_JAKEVZ010000005.1"/>
</dbReference>
<sequence length="76" mass="8923">MRWRPFSHGLQPCLWDYALSDMAYNHVYVMTSFQTWPSAMSMGLRPFRHGLQPCLWDYALSDMAYSHVYGITPFQG</sequence>
<comment type="caution">
    <text evidence="1">The sequence shown here is derived from an EMBL/GenBank/DDBJ whole genome shotgun (WGS) entry which is preliminary data.</text>
</comment>
<evidence type="ECO:0000313" key="1">
    <source>
        <dbReference type="EMBL" id="MCF1751112.1"/>
    </source>
</evidence>
<keyword evidence="2" id="KW-1185">Reference proteome</keyword>
<organism evidence="1 2">
    <name type="scientific">Mariniradius sediminis</name>
    <dbReference type="NCBI Taxonomy" id="2909237"/>
    <lineage>
        <taxon>Bacteria</taxon>
        <taxon>Pseudomonadati</taxon>
        <taxon>Bacteroidota</taxon>
        <taxon>Cytophagia</taxon>
        <taxon>Cytophagales</taxon>
        <taxon>Cyclobacteriaceae</taxon>
        <taxon>Mariniradius</taxon>
    </lineage>
</organism>
<dbReference type="EMBL" id="JAKEVZ010000005">
    <property type="protein sequence ID" value="MCF1751112.1"/>
    <property type="molecule type" value="Genomic_DNA"/>
</dbReference>